<evidence type="ECO:0008006" key="5">
    <source>
        <dbReference type="Google" id="ProtNLM"/>
    </source>
</evidence>
<dbReference type="OrthoDB" id="21251at2759"/>
<keyword evidence="4" id="KW-1185">Reference proteome</keyword>
<protein>
    <recommendedName>
        <fullName evidence="5">EGF-like domain-containing protein</fullName>
    </recommendedName>
</protein>
<name>A0A151Z413_TIELA</name>
<evidence type="ECO:0000256" key="1">
    <source>
        <dbReference type="SAM" id="MobiDB-lite"/>
    </source>
</evidence>
<feature type="compositionally biased region" description="Polar residues" evidence="1">
    <location>
        <begin position="39"/>
        <end position="52"/>
    </location>
</feature>
<comment type="caution">
    <text evidence="3">The sequence shown here is derived from an EMBL/GenBank/DDBJ whole genome shotgun (WGS) entry which is preliminary data.</text>
</comment>
<feature type="signal peptide" evidence="2">
    <location>
        <begin position="1"/>
        <end position="19"/>
    </location>
</feature>
<dbReference type="EMBL" id="LODT01000049">
    <property type="protein sequence ID" value="KYQ88681.1"/>
    <property type="molecule type" value="Genomic_DNA"/>
</dbReference>
<dbReference type="InParanoid" id="A0A151Z413"/>
<evidence type="ECO:0000313" key="3">
    <source>
        <dbReference type="EMBL" id="KYQ88681.1"/>
    </source>
</evidence>
<proteinExistence type="predicted"/>
<feature type="region of interest" description="Disordered" evidence="1">
    <location>
        <begin position="180"/>
        <end position="212"/>
    </location>
</feature>
<dbReference type="STRING" id="361077.A0A151Z413"/>
<feature type="compositionally biased region" description="Low complexity" evidence="1">
    <location>
        <begin position="186"/>
        <end position="212"/>
    </location>
</feature>
<gene>
    <name evidence="3" type="ORF">DLAC_10863</name>
</gene>
<organism evidence="3 4">
    <name type="scientific">Tieghemostelium lacteum</name>
    <name type="common">Slime mold</name>
    <name type="synonym">Dictyostelium lacteum</name>
    <dbReference type="NCBI Taxonomy" id="361077"/>
    <lineage>
        <taxon>Eukaryota</taxon>
        <taxon>Amoebozoa</taxon>
        <taxon>Evosea</taxon>
        <taxon>Eumycetozoa</taxon>
        <taxon>Dictyostelia</taxon>
        <taxon>Dictyosteliales</taxon>
        <taxon>Raperosteliaceae</taxon>
        <taxon>Tieghemostelium</taxon>
    </lineage>
</organism>
<dbReference type="FunCoup" id="A0A151Z413">
    <property type="interactions" value="425"/>
</dbReference>
<accession>A0A151Z413</accession>
<dbReference type="OMA" id="TQPCNIN"/>
<feature type="region of interest" description="Disordered" evidence="1">
    <location>
        <begin position="28"/>
        <end position="55"/>
    </location>
</feature>
<keyword evidence="2" id="KW-0732">Signal</keyword>
<reference evidence="3 4" key="1">
    <citation type="submission" date="2015-12" db="EMBL/GenBank/DDBJ databases">
        <title>Dictyostelia acquired genes for synthesis and detection of signals that induce cell-type specialization by lateral gene transfer from prokaryotes.</title>
        <authorList>
            <person name="Gloeckner G."/>
            <person name="Schaap P."/>
        </authorList>
    </citation>
    <scope>NUCLEOTIDE SEQUENCE [LARGE SCALE GENOMIC DNA]</scope>
    <source>
        <strain evidence="3 4">TK</strain>
    </source>
</reference>
<dbReference type="Proteomes" id="UP000076078">
    <property type="component" value="Unassembled WGS sequence"/>
</dbReference>
<evidence type="ECO:0000256" key="2">
    <source>
        <dbReference type="SAM" id="SignalP"/>
    </source>
</evidence>
<sequence length="615" mass="69436">MKLIAILLILLTLVTVNLGGNININNNIKTSSNSHHTHYNNINKRGNNYGDNNKNRKLNNPIIIHDDIKDNDDDDDDDDEIDSHVYKPTTLYEQLSKKVESIKMSEELNKAFNNFNQLVYNIKMLNSDKRVKSNLRTLGNSPITEGLESWSLSLKRPISTTPMITKRVIQYKPINDNEILSETGASSSSSNSNSFDNSQSSGTDSSSSSSSSGDVVIISNSTCALGNLMFSDDNVDTCQGEGNCYINEMICNGVLITLENNNKVLLNSTYPYDECQLVSMYCPHSSQPLTIFNFKEQWGYQDCYIYTLTCNDNYLNDCILSQVVCDSFTVFNKDYFGFTCSTNRLVCNGKIIPRNQYQNYSNEISNGQCLVKNSRCSGKNDECLSMNINCDDEGVNCQLKVNSDTTCIGQCFGQRNVSSCECPDDFTGRNCAELTPFKCDIVFNSPKPQCTGSRDLILTSQDCFSFSLSDQTNFNMNLNCYFDPPVKSSSQSQFAYWIDTPNFKVSQQDNWIFAMEILNLNRLYNNSLVNTLVLEKDQIIGQKSIWNNRTLSDIPSEYWIAKRVYNEIFLGTKYQNKTITRYFIKATDYPSNEPAQASSKKKTILIVFGVIAILM</sequence>
<evidence type="ECO:0000313" key="4">
    <source>
        <dbReference type="Proteomes" id="UP000076078"/>
    </source>
</evidence>
<feature type="chain" id="PRO_5007592800" description="EGF-like domain-containing protein" evidence="2">
    <location>
        <begin position="20"/>
        <end position="615"/>
    </location>
</feature>
<dbReference type="AlphaFoldDB" id="A0A151Z413"/>